<evidence type="ECO:0000256" key="1">
    <source>
        <dbReference type="SAM" id="MobiDB-lite"/>
    </source>
</evidence>
<dbReference type="OrthoDB" id="200924at2759"/>
<feature type="compositionally biased region" description="Low complexity" evidence="1">
    <location>
        <begin position="167"/>
        <end position="181"/>
    </location>
</feature>
<dbReference type="InterPro" id="IPR013846">
    <property type="entry name" value="mRNA_cap_enzyme_C"/>
</dbReference>
<feature type="compositionally biased region" description="Polar residues" evidence="1">
    <location>
        <begin position="581"/>
        <end position="598"/>
    </location>
</feature>
<accession>A0A367JYT1</accession>
<dbReference type="InterPro" id="IPR012340">
    <property type="entry name" value="NA-bd_OB-fold"/>
</dbReference>
<feature type="compositionally biased region" description="Low complexity" evidence="1">
    <location>
        <begin position="141"/>
        <end position="160"/>
    </location>
</feature>
<protein>
    <submittedName>
        <fullName evidence="3">Dcp1p-Dcp2p decapping enzyme complex alpha subunit</fullName>
    </submittedName>
</protein>
<dbReference type="Pfam" id="PF03919">
    <property type="entry name" value="mRNA_cap_C"/>
    <property type="match status" value="1"/>
</dbReference>
<proteinExistence type="predicted"/>
<keyword evidence="4" id="KW-1185">Reference proteome</keyword>
<feature type="region of interest" description="Disordered" evidence="1">
    <location>
        <begin position="581"/>
        <end position="622"/>
    </location>
</feature>
<feature type="compositionally biased region" description="Low complexity" evidence="1">
    <location>
        <begin position="360"/>
        <end position="369"/>
    </location>
</feature>
<dbReference type="STRING" id="4846.A0A367JYT1"/>
<dbReference type="SUPFAM" id="SSF50249">
    <property type="entry name" value="Nucleic acid-binding proteins"/>
    <property type="match status" value="1"/>
</dbReference>
<feature type="compositionally biased region" description="Basic residues" evidence="1">
    <location>
        <begin position="447"/>
        <end position="459"/>
    </location>
</feature>
<feature type="non-terminal residue" evidence="3">
    <location>
        <position position="1"/>
    </location>
</feature>
<evidence type="ECO:0000313" key="4">
    <source>
        <dbReference type="Proteomes" id="UP000253551"/>
    </source>
</evidence>
<dbReference type="AlphaFoldDB" id="A0A367JYT1"/>
<dbReference type="EMBL" id="PJQM01002471">
    <property type="protein sequence ID" value="RCH95096.1"/>
    <property type="molecule type" value="Genomic_DNA"/>
</dbReference>
<feature type="compositionally biased region" description="Basic and acidic residues" evidence="1">
    <location>
        <begin position="766"/>
        <end position="785"/>
    </location>
</feature>
<feature type="compositionally biased region" description="Low complexity" evidence="1">
    <location>
        <begin position="735"/>
        <end position="745"/>
    </location>
</feature>
<sequence length="785" mass="87784">PPELNTVDFRIAARWSKEHKPIYSVEVLSHGVTYKFYDHFQPEPVLATEWKSHLPDGRIAEFRYDSEWEVTIVEQGYAPVVRKGGWRFVRFRDDKGTANDEDAVRRTLNSIRDGVTKEQLLAGMEKVRAAWKAREKGLPMPSLSSSKPSSDSTQSSHTSPSLPPTPTLSKSSHSLGRSGSKPGSISEESENLATGIKRKASVASVSSVKKEDAENTIEVIEEESKQKKIKPAIKSEMVVDAILQEEDLGKDKAVDSENSILTKPAKDVAYNTSKTTTEKKDVKPALFKTDDVKEYLSKTEDATVTSPKAEDTKVTLSKTEDQKIGLPKTEDDKVALPKIEDTKTTDVALPVSSSGKTELDASLLAESSSGNRSPESFYSQSKHVIDTAPEQKHQISLPQTKKPIVAPEQLTFSPTKPIQPVSIQPLMSQVKQHNFAPIAAQSPPLRQKQKATHSPKKRRLDSGIPESLTGNTPVKLASVRQKNILSAETDVNPEPETKRQLISFASEKTPKSASTPVLKAANKKNSASSILTNSETQRLPHAVGHTQQFGGRTKYIPESLQNIPSKPMPSSSIHKLLTTSVEPISGSNDRASHRNTSSIDKKYGFSPISHPKKAYKEKEARLQRNRSLQAQPPYQIQHTQTQMPYQQQQQQQQPPQQQQQHIQYLQKHIPKTSQPPVQFINFHAERREQRGSAQNKDQFLIFQSEGQGQPPIAQSRSRSYSSIWKTNSVQYEQQPTYYPYQAPQQITRQDEHPQQFGYEQQVAHQRSPEKPKDSSVKSKLDFILN</sequence>
<gene>
    <name evidence="3" type="primary">CEG1_1</name>
    <name evidence="3" type="ORF">CU098_001034</name>
</gene>
<feature type="region of interest" description="Disordered" evidence="1">
    <location>
        <begin position="735"/>
        <end position="785"/>
    </location>
</feature>
<comment type="caution">
    <text evidence="3">The sequence shown here is derived from an EMBL/GenBank/DDBJ whole genome shotgun (WGS) entry which is preliminary data.</text>
</comment>
<feature type="region of interest" description="Disordered" evidence="1">
    <location>
        <begin position="299"/>
        <end position="381"/>
    </location>
</feature>
<feature type="compositionally biased region" description="Polar residues" evidence="1">
    <location>
        <begin position="370"/>
        <end position="381"/>
    </location>
</feature>
<feature type="region of interest" description="Disordered" evidence="1">
    <location>
        <begin position="636"/>
        <end position="661"/>
    </location>
</feature>
<reference evidence="3 4" key="1">
    <citation type="journal article" date="2018" name="G3 (Bethesda)">
        <title>Phylogenetic and Phylogenomic Definition of Rhizopus Species.</title>
        <authorList>
            <person name="Gryganskyi A.P."/>
            <person name="Golan J."/>
            <person name="Dolatabadi S."/>
            <person name="Mondo S."/>
            <person name="Robb S."/>
            <person name="Idnurm A."/>
            <person name="Muszewska A."/>
            <person name="Steczkiewicz K."/>
            <person name="Masonjones S."/>
            <person name="Liao H.L."/>
            <person name="Gajdeczka M.T."/>
            <person name="Anike F."/>
            <person name="Vuek A."/>
            <person name="Anishchenko I.M."/>
            <person name="Voigt K."/>
            <person name="de Hoog G.S."/>
            <person name="Smith M.E."/>
            <person name="Heitman J."/>
            <person name="Vilgalys R."/>
            <person name="Stajich J.E."/>
        </authorList>
    </citation>
    <scope>NUCLEOTIDE SEQUENCE [LARGE SCALE GENOMIC DNA]</scope>
    <source>
        <strain evidence="3 4">LSU 92-RS-03</strain>
    </source>
</reference>
<evidence type="ECO:0000259" key="2">
    <source>
        <dbReference type="Pfam" id="PF03919"/>
    </source>
</evidence>
<organism evidence="3 4">
    <name type="scientific">Rhizopus stolonifer</name>
    <name type="common">Rhizopus nigricans</name>
    <dbReference type="NCBI Taxonomy" id="4846"/>
    <lineage>
        <taxon>Eukaryota</taxon>
        <taxon>Fungi</taxon>
        <taxon>Fungi incertae sedis</taxon>
        <taxon>Mucoromycota</taxon>
        <taxon>Mucoromycotina</taxon>
        <taxon>Mucoromycetes</taxon>
        <taxon>Mucorales</taxon>
        <taxon>Mucorineae</taxon>
        <taxon>Rhizopodaceae</taxon>
        <taxon>Rhizopus</taxon>
    </lineage>
</organism>
<feature type="compositionally biased region" description="Basic and acidic residues" evidence="1">
    <location>
        <begin position="308"/>
        <end position="344"/>
    </location>
</feature>
<feature type="region of interest" description="Disordered" evidence="1">
    <location>
        <begin position="135"/>
        <end position="228"/>
    </location>
</feature>
<feature type="domain" description="mRNA capping enzyme C-terminal" evidence="2">
    <location>
        <begin position="4"/>
        <end position="121"/>
    </location>
</feature>
<feature type="region of interest" description="Disordered" evidence="1">
    <location>
        <begin position="434"/>
        <end position="528"/>
    </location>
</feature>
<evidence type="ECO:0000313" key="3">
    <source>
        <dbReference type="EMBL" id="RCH95096.1"/>
    </source>
</evidence>
<dbReference type="Gene3D" id="2.40.50.140">
    <property type="entry name" value="Nucleic acid-binding proteins"/>
    <property type="match status" value="1"/>
</dbReference>
<dbReference type="Proteomes" id="UP000253551">
    <property type="component" value="Unassembled WGS sequence"/>
</dbReference>
<name>A0A367JYT1_RHIST</name>